<accession>A0A8H6HFI8</accession>
<dbReference type="AlphaFoldDB" id="A0A8H6HFI8"/>
<dbReference type="OrthoDB" id="10368940at2759"/>
<proteinExistence type="predicted"/>
<keyword evidence="3" id="KW-1185">Reference proteome</keyword>
<sequence>MKLTSTLSYATVLVTVVCGASALHLTNFTIGEKTTIVWTPKGPDDNAALTFLLGNPQSQFEIYQGFPDGPWGRVSAALGSLEVTLDPKVKAGGNYIIRAFEFDHPLIRDYVREVTSVFELVKKE</sequence>
<protein>
    <recommendedName>
        <fullName evidence="4">Secreted protein</fullName>
    </recommendedName>
</protein>
<gene>
    <name evidence="2" type="ORF">DFP72DRAFT_926050</name>
</gene>
<dbReference type="EMBL" id="JACGCI010000106">
    <property type="protein sequence ID" value="KAF6745376.1"/>
    <property type="molecule type" value="Genomic_DNA"/>
</dbReference>
<evidence type="ECO:0000256" key="1">
    <source>
        <dbReference type="SAM" id="SignalP"/>
    </source>
</evidence>
<evidence type="ECO:0000313" key="2">
    <source>
        <dbReference type="EMBL" id="KAF6745376.1"/>
    </source>
</evidence>
<name>A0A8H6HFI8_9AGAR</name>
<comment type="caution">
    <text evidence="2">The sequence shown here is derived from an EMBL/GenBank/DDBJ whole genome shotgun (WGS) entry which is preliminary data.</text>
</comment>
<evidence type="ECO:0000313" key="3">
    <source>
        <dbReference type="Proteomes" id="UP000521943"/>
    </source>
</evidence>
<dbReference type="Proteomes" id="UP000521943">
    <property type="component" value="Unassembled WGS sequence"/>
</dbReference>
<feature type="signal peptide" evidence="1">
    <location>
        <begin position="1"/>
        <end position="22"/>
    </location>
</feature>
<reference evidence="2 3" key="1">
    <citation type="submission" date="2020-07" db="EMBL/GenBank/DDBJ databases">
        <title>Comparative genomics of pyrophilous fungi reveals a link between fire events and developmental genes.</title>
        <authorList>
            <consortium name="DOE Joint Genome Institute"/>
            <person name="Steindorff A.S."/>
            <person name="Carver A."/>
            <person name="Calhoun S."/>
            <person name="Stillman K."/>
            <person name="Liu H."/>
            <person name="Lipzen A."/>
            <person name="Pangilinan J."/>
            <person name="Labutti K."/>
            <person name="Bruns T.D."/>
            <person name="Grigoriev I.V."/>
        </authorList>
    </citation>
    <scope>NUCLEOTIDE SEQUENCE [LARGE SCALE GENOMIC DNA]</scope>
    <source>
        <strain evidence="2 3">CBS 144469</strain>
    </source>
</reference>
<feature type="chain" id="PRO_5034576122" description="Secreted protein" evidence="1">
    <location>
        <begin position="23"/>
        <end position="124"/>
    </location>
</feature>
<keyword evidence="1" id="KW-0732">Signal</keyword>
<evidence type="ECO:0008006" key="4">
    <source>
        <dbReference type="Google" id="ProtNLM"/>
    </source>
</evidence>
<organism evidence="2 3">
    <name type="scientific">Ephemerocybe angulata</name>
    <dbReference type="NCBI Taxonomy" id="980116"/>
    <lineage>
        <taxon>Eukaryota</taxon>
        <taxon>Fungi</taxon>
        <taxon>Dikarya</taxon>
        <taxon>Basidiomycota</taxon>
        <taxon>Agaricomycotina</taxon>
        <taxon>Agaricomycetes</taxon>
        <taxon>Agaricomycetidae</taxon>
        <taxon>Agaricales</taxon>
        <taxon>Agaricineae</taxon>
        <taxon>Psathyrellaceae</taxon>
        <taxon>Ephemerocybe</taxon>
    </lineage>
</organism>